<dbReference type="InParanoid" id="A0A673A3V6"/>
<keyword evidence="3" id="KW-1185">Reference proteome</keyword>
<name>A0A673A3V6_9TELE</name>
<dbReference type="Proteomes" id="UP000472271">
    <property type="component" value="Chromosome 13"/>
</dbReference>
<dbReference type="GO" id="GO:0042105">
    <property type="term" value="C:alpha-beta T cell receptor complex"/>
    <property type="evidence" value="ECO:0007669"/>
    <property type="project" value="TreeGrafter"/>
</dbReference>
<organism evidence="2 3">
    <name type="scientific">Sphaeramia orbicularis</name>
    <name type="common">orbiculate cardinalfish</name>
    <dbReference type="NCBI Taxonomy" id="375764"/>
    <lineage>
        <taxon>Eukaryota</taxon>
        <taxon>Metazoa</taxon>
        <taxon>Chordata</taxon>
        <taxon>Craniata</taxon>
        <taxon>Vertebrata</taxon>
        <taxon>Euteleostomi</taxon>
        <taxon>Actinopterygii</taxon>
        <taxon>Neopterygii</taxon>
        <taxon>Teleostei</taxon>
        <taxon>Neoteleostei</taxon>
        <taxon>Acanthomorphata</taxon>
        <taxon>Gobiaria</taxon>
        <taxon>Kurtiformes</taxon>
        <taxon>Apogonoidei</taxon>
        <taxon>Apogonidae</taxon>
        <taxon>Apogoninae</taxon>
        <taxon>Sphaeramia</taxon>
    </lineage>
</organism>
<evidence type="ECO:0000256" key="1">
    <source>
        <dbReference type="SAM" id="SignalP"/>
    </source>
</evidence>
<dbReference type="GO" id="GO:0009897">
    <property type="term" value="C:external side of plasma membrane"/>
    <property type="evidence" value="ECO:0007669"/>
    <property type="project" value="TreeGrafter"/>
</dbReference>
<reference evidence="2" key="2">
    <citation type="submission" date="2025-08" db="UniProtKB">
        <authorList>
            <consortium name="Ensembl"/>
        </authorList>
    </citation>
    <scope>IDENTIFICATION</scope>
</reference>
<accession>A0A673A3V6</accession>
<evidence type="ECO:0000313" key="2">
    <source>
        <dbReference type="Ensembl" id="ENSSORP00005023337.1"/>
    </source>
</evidence>
<dbReference type="PANTHER" id="PTHR10570">
    <property type="entry name" value="T-CELL SURFACE GLYCOPROTEIN CD3 GAMMA CHAIN / DELTA CHAIN"/>
    <property type="match status" value="1"/>
</dbReference>
<dbReference type="PANTHER" id="PTHR10570:SF8">
    <property type="entry name" value="T-CELL SURFACE GLYCOPROTEIN CD3 GAMMA CHAIN"/>
    <property type="match status" value="1"/>
</dbReference>
<keyword evidence="1" id="KW-0732">Signal</keyword>
<evidence type="ECO:0008006" key="4">
    <source>
        <dbReference type="Google" id="ProtNLM"/>
    </source>
</evidence>
<evidence type="ECO:0000313" key="3">
    <source>
        <dbReference type="Proteomes" id="UP000472271"/>
    </source>
</evidence>
<dbReference type="AlphaFoldDB" id="A0A673A3V6"/>
<feature type="chain" id="PRO_5025462297" description="CD3 gamma/delta subunit Ig-like domain-containing protein" evidence="1">
    <location>
        <begin position="34"/>
        <end position="176"/>
    </location>
</feature>
<dbReference type="GO" id="GO:0004888">
    <property type="term" value="F:transmembrane signaling receptor activity"/>
    <property type="evidence" value="ECO:0007669"/>
    <property type="project" value="TreeGrafter"/>
</dbReference>
<sequence length="176" mass="19604">IISICHQQMSTNTINLKVLLPRCLLLLWTLTDAKTSPEIQVTTVSDGIKVVCPTGHTLYHGDVKITTGKIDYRDENTGEYTCKMSDDDTGKAIFVKFRTCDNCVDLNVVFVSRMIVGDIVVKTVIGVAVYLIASQANRTGSVTSNKKSKYPSTFLNDYFHTTKTAQLERSLILKYN</sequence>
<dbReference type="Ensembl" id="ENSSORT00005024012.1">
    <property type="protein sequence ID" value="ENSSORP00005023337.1"/>
    <property type="gene ID" value="ENSSORG00005011294.1"/>
</dbReference>
<reference evidence="2" key="1">
    <citation type="submission" date="2019-06" db="EMBL/GenBank/DDBJ databases">
        <authorList>
            <consortium name="Wellcome Sanger Institute Data Sharing"/>
        </authorList>
    </citation>
    <scope>NUCLEOTIDE SEQUENCE [LARGE SCALE GENOMIC DNA]</scope>
</reference>
<feature type="signal peptide" evidence="1">
    <location>
        <begin position="1"/>
        <end position="33"/>
    </location>
</feature>
<dbReference type="InterPro" id="IPR015484">
    <property type="entry name" value="CD3_esu/gsu/dsu"/>
</dbReference>
<dbReference type="GO" id="GO:0007166">
    <property type="term" value="P:cell surface receptor signaling pathway"/>
    <property type="evidence" value="ECO:0007669"/>
    <property type="project" value="TreeGrafter"/>
</dbReference>
<protein>
    <recommendedName>
        <fullName evidence="4">CD3 gamma/delta subunit Ig-like domain-containing protein</fullName>
    </recommendedName>
</protein>
<dbReference type="GO" id="GO:0045059">
    <property type="term" value="P:positive thymic T cell selection"/>
    <property type="evidence" value="ECO:0007669"/>
    <property type="project" value="TreeGrafter"/>
</dbReference>
<proteinExistence type="predicted"/>
<reference evidence="2" key="3">
    <citation type="submission" date="2025-09" db="UniProtKB">
        <authorList>
            <consortium name="Ensembl"/>
        </authorList>
    </citation>
    <scope>IDENTIFICATION</scope>
</reference>